<feature type="transmembrane region" description="Helical" evidence="1">
    <location>
        <begin position="83"/>
        <end position="105"/>
    </location>
</feature>
<sequence>MFHYLRTALHWRLVRAALFSLLAGASTVGFSAVPLSAVLAGLLVGLIAGSWWALALAPLGFVIGGQLAPMLGLPASTLELLDWVLVIALTLAGATGGVTIGRYLAGRPTPENSR</sequence>
<evidence type="ECO:0000313" key="3">
    <source>
        <dbReference type="Proteomes" id="UP000002027"/>
    </source>
</evidence>
<feature type="transmembrane region" description="Helical" evidence="1">
    <location>
        <begin position="12"/>
        <end position="33"/>
    </location>
</feature>
<evidence type="ECO:0000313" key="2">
    <source>
        <dbReference type="EMBL" id="ACZ39894.1"/>
    </source>
</evidence>
<dbReference type="InParanoid" id="D1CAU7"/>
<reference evidence="2 3" key="2">
    <citation type="journal article" date="2010" name="Stand. Genomic Sci.">
        <title>Complete genome sequence of Desulfohalobium retbaense type strain (HR(100)).</title>
        <authorList>
            <person name="Spring S."/>
            <person name="Nolan M."/>
            <person name="Lapidus A."/>
            <person name="Glavina Del Rio T."/>
            <person name="Copeland A."/>
            <person name="Tice H."/>
            <person name="Cheng J.F."/>
            <person name="Lucas S."/>
            <person name="Land M."/>
            <person name="Chen F."/>
            <person name="Bruce D."/>
            <person name="Goodwin L."/>
            <person name="Pitluck S."/>
            <person name="Ivanova N."/>
            <person name="Mavromatis K."/>
            <person name="Mikhailova N."/>
            <person name="Pati A."/>
            <person name="Chen A."/>
            <person name="Palaniappan K."/>
            <person name="Hauser L."/>
            <person name="Chang Y.J."/>
            <person name="Jeffries C.D."/>
            <person name="Munk C."/>
            <person name="Kiss H."/>
            <person name="Chain P."/>
            <person name="Han C."/>
            <person name="Brettin T."/>
            <person name="Detter J.C."/>
            <person name="Schuler E."/>
            <person name="Goker M."/>
            <person name="Rohde M."/>
            <person name="Bristow J."/>
            <person name="Eisen J.A."/>
            <person name="Markowitz V."/>
            <person name="Hugenholtz P."/>
            <person name="Kyrpides N.C."/>
            <person name="Klenk H.P."/>
        </authorList>
    </citation>
    <scope>NUCLEOTIDE SEQUENCE [LARGE SCALE GENOMIC DNA]</scope>
    <source>
        <strain evidence="3">ATCC 49802 / DSM 20745 / S 6022</strain>
    </source>
</reference>
<dbReference type="EMBL" id="CP001824">
    <property type="protein sequence ID" value="ACZ39894.1"/>
    <property type="molecule type" value="Genomic_DNA"/>
</dbReference>
<keyword evidence="1" id="KW-0472">Membrane</keyword>
<evidence type="ECO:0000256" key="1">
    <source>
        <dbReference type="SAM" id="Phobius"/>
    </source>
</evidence>
<keyword evidence="3" id="KW-1185">Reference proteome</keyword>
<organism evidence="2 3">
    <name type="scientific">Sphaerobacter thermophilus (strain ATCC 49802 / DSM 20745 / KCCM 41009 / NCIMB 13125 / S 6022)</name>
    <dbReference type="NCBI Taxonomy" id="479434"/>
    <lineage>
        <taxon>Bacteria</taxon>
        <taxon>Pseudomonadati</taxon>
        <taxon>Thermomicrobiota</taxon>
        <taxon>Thermomicrobia</taxon>
        <taxon>Sphaerobacterales</taxon>
        <taxon>Sphaerobacterineae</taxon>
        <taxon>Sphaerobacteraceae</taxon>
        <taxon>Sphaerobacter</taxon>
    </lineage>
</organism>
<accession>D1CAU7</accession>
<proteinExistence type="predicted"/>
<name>D1CAU7_SPHTD</name>
<protein>
    <submittedName>
        <fullName evidence="2">Uncharacterized protein</fullName>
    </submittedName>
</protein>
<gene>
    <name evidence="2" type="ordered locus">Sthe_2479</name>
</gene>
<reference evidence="3" key="1">
    <citation type="submission" date="2009-11" db="EMBL/GenBank/DDBJ databases">
        <title>The complete chromosome 2 of Sphaerobacter thermophilus DSM 20745.</title>
        <authorList>
            <person name="Lucas S."/>
            <person name="Copeland A."/>
            <person name="Lapidus A."/>
            <person name="Glavina del Rio T."/>
            <person name="Dalin E."/>
            <person name="Tice H."/>
            <person name="Bruce D."/>
            <person name="Goodwin L."/>
            <person name="Pitluck S."/>
            <person name="Kyrpides N."/>
            <person name="Mavromatis K."/>
            <person name="Ivanova N."/>
            <person name="Mikhailova N."/>
            <person name="LaButti K.M."/>
            <person name="Clum A."/>
            <person name="Sun H.I."/>
            <person name="Brettin T."/>
            <person name="Detter J.C."/>
            <person name="Han C."/>
            <person name="Larimer F."/>
            <person name="Land M."/>
            <person name="Hauser L."/>
            <person name="Markowitz V."/>
            <person name="Cheng J.F."/>
            <person name="Hugenholtz P."/>
            <person name="Woyke T."/>
            <person name="Wu D."/>
            <person name="Steenblock K."/>
            <person name="Schneider S."/>
            <person name="Pukall R."/>
            <person name="Goeker M."/>
            <person name="Klenk H.P."/>
            <person name="Eisen J.A."/>
        </authorList>
    </citation>
    <scope>NUCLEOTIDE SEQUENCE [LARGE SCALE GENOMIC DNA]</scope>
    <source>
        <strain evidence="3">ATCC 49802 / DSM 20745 / S 6022</strain>
    </source>
</reference>
<dbReference type="KEGG" id="sti:Sthe_2479"/>
<feature type="transmembrane region" description="Helical" evidence="1">
    <location>
        <begin position="40"/>
        <end position="63"/>
    </location>
</feature>
<dbReference type="HOGENOM" id="CLU_2119571_0_0_0"/>
<keyword evidence="1" id="KW-1133">Transmembrane helix</keyword>
<dbReference type="Proteomes" id="UP000002027">
    <property type="component" value="Chromosome 2"/>
</dbReference>
<dbReference type="AlphaFoldDB" id="D1CAU7"/>
<keyword evidence="1" id="KW-0812">Transmembrane</keyword>